<dbReference type="PANTHER" id="PTHR33048:SF146">
    <property type="entry name" value="INTEGRAL MEMBRANE PROTEIN"/>
    <property type="match status" value="1"/>
</dbReference>
<feature type="region of interest" description="Disordered" evidence="6">
    <location>
        <begin position="284"/>
        <end position="351"/>
    </location>
</feature>
<evidence type="ECO:0000256" key="1">
    <source>
        <dbReference type="ARBA" id="ARBA00004141"/>
    </source>
</evidence>
<feature type="transmembrane region" description="Helical" evidence="7">
    <location>
        <begin position="161"/>
        <end position="180"/>
    </location>
</feature>
<feature type="transmembrane region" description="Helical" evidence="7">
    <location>
        <begin position="35"/>
        <end position="53"/>
    </location>
</feature>
<evidence type="ECO:0000256" key="4">
    <source>
        <dbReference type="ARBA" id="ARBA00023136"/>
    </source>
</evidence>
<feature type="domain" description="Rhodopsin" evidence="8">
    <location>
        <begin position="19"/>
        <end position="257"/>
    </location>
</feature>
<keyword evidence="2 7" id="KW-0812">Transmembrane</keyword>
<sequence length="351" mass="39210">MVIIVIAVCMALTTCFVGVRVFAKLGYLKSARLEDYLLIPMFATYIAFCVYWLKMCGTTGHYVHMWNFRLKNLAPFFHNGYYGVNFLGATMLTIKPAILLEWIHIFAVGSRSLFAWACYVVATVNFLTYFIGIFVESFSCSPIAGYWDKTIESKCIPNVKYLSVISGVINVVLDVIIVILPQKIIWNLNITRTKKFGVSLVFLVGLISVAAATTRMALSIRYIDSSDVTYNLSQVGLWAVVEMTAGILVFVAPAAPKPVVHLAKQFGNSVERLVTLRSYRRQRTSEYASGRDTGNVSQSYEAGNDPGKPHNIVLRFMKSKSSLRKDPEDRRSGESEAEMVPPIPKEHIASV</sequence>
<evidence type="ECO:0000313" key="10">
    <source>
        <dbReference type="Proteomes" id="UP000766486"/>
    </source>
</evidence>
<feature type="transmembrane region" description="Helical" evidence="7">
    <location>
        <begin position="6"/>
        <end position="23"/>
    </location>
</feature>
<dbReference type="InterPro" id="IPR049326">
    <property type="entry name" value="Rhodopsin_dom_fungi"/>
</dbReference>
<evidence type="ECO:0000256" key="7">
    <source>
        <dbReference type="SAM" id="Phobius"/>
    </source>
</evidence>
<keyword evidence="3 7" id="KW-1133">Transmembrane helix</keyword>
<dbReference type="InterPro" id="IPR052337">
    <property type="entry name" value="SAT4-like"/>
</dbReference>
<evidence type="ECO:0000259" key="8">
    <source>
        <dbReference type="Pfam" id="PF20684"/>
    </source>
</evidence>
<keyword evidence="10" id="KW-1185">Reference proteome</keyword>
<evidence type="ECO:0000256" key="3">
    <source>
        <dbReference type="ARBA" id="ARBA00022989"/>
    </source>
</evidence>
<name>A0ABY6V424_BIOOC</name>
<dbReference type="EMBL" id="CABFNS010000937">
    <property type="protein sequence ID" value="VUC37203.1"/>
    <property type="molecule type" value="Genomic_DNA"/>
</dbReference>
<comment type="similarity">
    <text evidence="5">Belongs to the SAT4 family.</text>
</comment>
<proteinExistence type="inferred from homology"/>
<dbReference type="Pfam" id="PF20684">
    <property type="entry name" value="Fung_rhodopsin"/>
    <property type="match status" value="1"/>
</dbReference>
<accession>A0ABY6V424</accession>
<organism evidence="9 10">
    <name type="scientific">Bionectria ochroleuca</name>
    <name type="common">Gliocladium roseum</name>
    <dbReference type="NCBI Taxonomy" id="29856"/>
    <lineage>
        <taxon>Eukaryota</taxon>
        <taxon>Fungi</taxon>
        <taxon>Dikarya</taxon>
        <taxon>Ascomycota</taxon>
        <taxon>Pezizomycotina</taxon>
        <taxon>Sordariomycetes</taxon>
        <taxon>Hypocreomycetidae</taxon>
        <taxon>Hypocreales</taxon>
        <taxon>Bionectriaceae</taxon>
        <taxon>Clonostachys</taxon>
    </lineage>
</organism>
<evidence type="ECO:0000256" key="2">
    <source>
        <dbReference type="ARBA" id="ARBA00022692"/>
    </source>
</evidence>
<feature type="transmembrane region" description="Helical" evidence="7">
    <location>
        <begin position="200"/>
        <end position="223"/>
    </location>
</feature>
<feature type="transmembrane region" description="Helical" evidence="7">
    <location>
        <begin position="73"/>
        <end position="92"/>
    </location>
</feature>
<feature type="compositionally biased region" description="Basic and acidic residues" evidence="6">
    <location>
        <begin position="323"/>
        <end position="334"/>
    </location>
</feature>
<comment type="subcellular location">
    <subcellularLocation>
        <location evidence="1">Membrane</location>
        <topology evidence="1">Multi-pass membrane protein</topology>
    </subcellularLocation>
</comment>
<evidence type="ECO:0000256" key="6">
    <source>
        <dbReference type="SAM" id="MobiDB-lite"/>
    </source>
</evidence>
<feature type="transmembrane region" description="Helical" evidence="7">
    <location>
        <begin position="235"/>
        <end position="255"/>
    </location>
</feature>
<gene>
    <name evidence="9" type="ORF">CLO192961_LOCUS466273</name>
</gene>
<protein>
    <recommendedName>
        <fullName evidence="8">Rhodopsin domain-containing protein</fullName>
    </recommendedName>
</protein>
<evidence type="ECO:0000256" key="5">
    <source>
        <dbReference type="ARBA" id="ARBA00038359"/>
    </source>
</evidence>
<dbReference type="PANTHER" id="PTHR33048">
    <property type="entry name" value="PTH11-LIKE INTEGRAL MEMBRANE PROTEIN (AFU_ORTHOLOGUE AFUA_5G11245)"/>
    <property type="match status" value="1"/>
</dbReference>
<feature type="transmembrane region" description="Helical" evidence="7">
    <location>
        <begin position="113"/>
        <end position="135"/>
    </location>
</feature>
<evidence type="ECO:0000313" key="9">
    <source>
        <dbReference type="EMBL" id="VUC37203.1"/>
    </source>
</evidence>
<dbReference type="Proteomes" id="UP000766486">
    <property type="component" value="Unassembled WGS sequence"/>
</dbReference>
<feature type="compositionally biased region" description="Polar residues" evidence="6">
    <location>
        <begin position="292"/>
        <end position="301"/>
    </location>
</feature>
<comment type="caution">
    <text evidence="9">The sequence shown here is derived from an EMBL/GenBank/DDBJ whole genome shotgun (WGS) entry which is preliminary data.</text>
</comment>
<keyword evidence="4 7" id="KW-0472">Membrane</keyword>
<reference evidence="9 10" key="1">
    <citation type="submission" date="2019-06" db="EMBL/GenBank/DDBJ databases">
        <authorList>
            <person name="Broberg M."/>
        </authorList>
    </citation>
    <scope>NUCLEOTIDE SEQUENCE [LARGE SCALE GENOMIC DNA]</scope>
</reference>